<gene>
    <name evidence="9" type="ORF">LTRI10_LOCUS31862</name>
</gene>
<dbReference type="InterPro" id="IPR005828">
    <property type="entry name" value="MFS_sugar_transport-like"/>
</dbReference>
<dbReference type="PROSITE" id="PS50850">
    <property type="entry name" value="MFS"/>
    <property type="match status" value="1"/>
</dbReference>
<evidence type="ECO:0000256" key="1">
    <source>
        <dbReference type="ARBA" id="ARBA00004141"/>
    </source>
</evidence>
<dbReference type="GO" id="GO:0016020">
    <property type="term" value="C:membrane"/>
    <property type="evidence" value="ECO:0007669"/>
    <property type="project" value="UniProtKB-SubCell"/>
</dbReference>
<evidence type="ECO:0000256" key="6">
    <source>
        <dbReference type="ARBA" id="ARBA00023136"/>
    </source>
</evidence>
<evidence type="ECO:0000313" key="10">
    <source>
        <dbReference type="Proteomes" id="UP001497516"/>
    </source>
</evidence>
<feature type="transmembrane region" description="Helical" evidence="7">
    <location>
        <begin position="349"/>
        <end position="374"/>
    </location>
</feature>
<keyword evidence="10" id="KW-1185">Reference proteome</keyword>
<dbReference type="GO" id="GO:0022857">
    <property type="term" value="F:transmembrane transporter activity"/>
    <property type="evidence" value="ECO:0007669"/>
    <property type="project" value="InterPro"/>
</dbReference>
<evidence type="ECO:0000313" key="9">
    <source>
        <dbReference type="EMBL" id="CAL1391118.1"/>
    </source>
</evidence>
<protein>
    <recommendedName>
        <fullName evidence="8">Major facilitator superfamily (MFS) profile domain-containing protein</fullName>
    </recommendedName>
</protein>
<comment type="subcellular location">
    <subcellularLocation>
        <location evidence="1">Membrane</location>
        <topology evidence="1">Multi-pass membrane protein</topology>
    </subcellularLocation>
</comment>
<dbReference type="InterPro" id="IPR003663">
    <property type="entry name" value="Sugar/inositol_transpt"/>
</dbReference>
<dbReference type="PRINTS" id="PR00171">
    <property type="entry name" value="SUGRTRNSPORT"/>
</dbReference>
<evidence type="ECO:0000256" key="2">
    <source>
        <dbReference type="ARBA" id="ARBA00010992"/>
    </source>
</evidence>
<dbReference type="Gene3D" id="1.20.1250.20">
    <property type="entry name" value="MFS general substrate transporter like domains"/>
    <property type="match status" value="1"/>
</dbReference>
<name>A0AAV2EZV5_9ROSI</name>
<dbReference type="PANTHER" id="PTHR48020:SF49">
    <property type="entry name" value="SUGAR TRANSPORTER"/>
    <property type="match status" value="1"/>
</dbReference>
<feature type="transmembrane region" description="Helical" evidence="7">
    <location>
        <begin position="103"/>
        <end position="120"/>
    </location>
</feature>
<dbReference type="PANTHER" id="PTHR48020">
    <property type="entry name" value="PROTON MYO-INOSITOL COTRANSPORTER"/>
    <property type="match status" value="1"/>
</dbReference>
<dbReference type="PROSITE" id="PS00217">
    <property type="entry name" value="SUGAR_TRANSPORT_2"/>
    <property type="match status" value="1"/>
</dbReference>
<dbReference type="InterPro" id="IPR036259">
    <property type="entry name" value="MFS_trans_sf"/>
</dbReference>
<proteinExistence type="inferred from homology"/>
<keyword evidence="4 7" id="KW-0812">Transmembrane</keyword>
<feature type="transmembrane region" description="Helical" evidence="7">
    <location>
        <begin position="74"/>
        <end position="97"/>
    </location>
</feature>
<evidence type="ECO:0000256" key="7">
    <source>
        <dbReference type="SAM" id="Phobius"/>
    </source>
</evidence>
<dbReference type="Pfam" id="PF00083">
    <property type="entry name" value="Sugar_tr"/>
    <property type="match status" value="1"/>
</dbReference>
<feature type="transmembrane region" description="Helical" evidence="7">
    <location>
        <begin position="414"/>
        <end position="437"/>
    </location>
</feature>
<evidence type="ECO:0000259" key="8">
    <source>
        <dbReference type="PROSITE" id="PS50850"/>
    </source>
</evidence>
<reference evidence="9 10" key="1">
    <citation type="submission" date="2024-04" db="EMBL/GenBank/DDBJ databases">
        <authorList>
            <person name="Fracassetti M."/>
        </authorList>
    </citation>
    <scope>NUCLEOTIDE SEQUENCE [LARGE SCALE GENOMIC DNA]</scope>
</reference>
<feature type="transmembrane region" description="Helical" evidence="7">
    <location>
        <begin position="311"/>
        <end position="329"/>
    </location>
</feature>
<dbReference type="EMBL" id="OZ034818">
    <property type="protein sequence ID" value="CAL1391118.1"/>
    <property type="molecule type" value="Genomic_DNA"/>
</dbReference>
<dbReference type="Proteomes" id="UP001497516">
    <property type="component" value="Chromosome 5"/>
</dbReference>
<dbReference type="InterPro" id="IPR005829">
    <property type="entry name" value="Sugar_transporter_CS"/>
</dbReference>
<evidence type="ECO:0000256" key="5">
    <source>
        <dbReference type="ARBA" id="ARBA00022989"/>
    </source>
</evidence>
<dbReference type="PROSITE" id="PS00216">
    <property type="entry name" value="SUGAR_TRANSPORT_1"/>
    <property type="match status" value="1"/>
</dbReference>
<comment type="similarity">
    <text evidence="2">Belongs to the major facilitator superfamily. Sugar transporter (TC 2.A.1.1) family.</text>
</comment>
<dbReference type="AlphaFoldDB" id="A0AAV2EZV5"/>
<feature type="transmembrane region" description="Helical" evidence="7">
    <location>
        <begin position="43"/>
        <end position="62"/>
    </location>
</feature>
<keyword evidence="3" id="KW-0813">Transport</keyword>
<organism evidence="9 10">
    <name type="scientific">Linum trigynum</name>
    <dbReference type="NCBI Taxonomy" id="586398"/>
    <lineage>
        <taxon>Eukaryota</taxon>
        <taxon>Viridiplantae</taxon>
        <taxon>Streptophyta</taxon>
        <taxon>Embryophyta</taxon>
        <taxon>Tracheophyta</taxon>
        <taxon>Spermatophyta</taxon>
        <taxon>Magnoliopsida</taxon>
        <taxon>eudicotyledons</taxon>
        <taxon>Gunneridae</taxon>
        <taxon>Pentapetalae</taxon>
        <taxon>rosids</taxon>
        <taxon>fabids</taxon>
        <taxon>Malpighiales</taxon>
        <taxon>Linaceae</taxon>
        <taxon>Linum</taxon>
    </lineage>
</organism>
<feature type="domain" description="Major facilitator superfamily (MFS) profile" evidence="8">
    <location>
        <begin position="7"/>
        <end position="441"/>
    </location>
</feature>
<dbReference type="SUPFAM" id="SSF103473">
    <property type="entry name" value="MFS general substrate transporter"/>
    <property type="match status" value="1"/>
</dbReference>
<keyword evidence="6 7" id="KW-0472">Membrane</keyword>
<dbReference type="InterPro" id="IPR020846">
    <property type="entry name" value="MFS_dom"/>
</dbReference>
<dbReference type="InterPro" id="IPR050814">
    <property type="entry name" value="Myo-inositol_Transporter"/>
</dbReference>
<keyword evidence="5 7" id="KW-1133">Transmembrane helix</keyword>
<evidence type="ECO:0000256" key="3">
    <source>
        <dbReference type="ARBA" id="ARBA00022448"/>
    </source>
</evidence>
<evidence type="ECO:0000256" key="4">
    <source>
        <dbReference type="ARBA" id="ARBA00022692"/>
    </source>
</evidence>
<feature type="transmembrane region" description="Helical" evidence="7">
    <location>
        <begin position="386"/>
        <end position="408"/>
    </location>
</feature>
<sequence length="446" mass="48830">MAKPEVLSTIAALSFLVVGYDFATNRYGWPLLAENTGAVDIHLPILVVVQHVAAIVSAAAAGMGADFFGRKYPLVAAGALFCVGNVFKCGATSSYGLLLTGQLFAGLGAGVALTVAPLYIAEQAPAARRGQYTSLPEMWQNIGVLAGYLIQNKLTPLPDHIAQRWMFAIPIVPSILLMIGMLAMPESPHWLIIARMRVDEAKRIMESSEKSVEEIDRIAVQMEYLANHIPSLRFMWKDLVRHPLRRLAISVALVQALRHLGVDTYFELEYLVTLYVVEEKLLAKENGTVLLVKAICAIVSVRFADKIGSRFLMLASSGITILFLLVFGFPLSHFHDGSPREVYAGRTKVLSLVAFSGIMGSFQLGLGPMAWVYTTEAFLYRGRAQGVSFGVVVGQIIKLIMYFVFPLLFCSPLYIAGACLILAGVMVLGLVLCWRFVKDRVGEILL</sequence>
<accession>A0AAV2EZV5</accession>